<dbReference type="AlphaFoldDB" id="A0A372MG81"/>
<dbReference type="Pfam" id="PF00271">
    <property type="entry name" value="Helicase_C"/>
    <property type="match status" value="1"/>
</dbReference>
<comment type="caution">
    <text evidence="12">The sequence shown here is derived from an EMBL/GenBank/DDBJ whole genome shotgun (WGS) entry which is preliminary data.</text>
</comment>
<keyword evidence="4 7" id="KW-0067">ATP-binding</keyword>
<sequence length="548" mass="62345">MKFTELSLSEQVLKGIESAGFSDCTEVQEKVLPTSLSRRDVMVQSMTGSGKTAVYVLTILESFVQAIKAGKGKPKALIVAPTRELAVQIEEDTILLGSGIEDLTIGSFYGGVGYGKQDEILEKGCDIFVCTPGRILDYQKMHKIDFREFDIFVVDEADRMFDMGFYPDIQKMFSLLRDCTERQTMLFSATLSTKVRNLAWSFMNDPAEIEVNPEEITVNAITQELYHVAKDEKFTLFLQLLKKENPENCLIFTNTKARCIEVSKRLSLNGYPTKYLMGDLPQAKRLQTIDRMKEGKIRFLVATDVAARGLQIDDLELVVNYDIPDDFENYVHRIGRTARAGKSGKSITLADEEYVFNLEAVENFIQMKIPVIWPEEGDLEQVEDKSASYSFRDLVRNDEYGGRPSRGPRSGAKPSRGGSRPPKRGQPQSSNRPKRTRDERDNKSRGPRPERQGRTQEPQRRRHTGSKSYAEIQNLSLEERLSYYKQQYKSEGGQIPEGTPAAKRSQPTGKKDIPVKKEPTPKQPVTQKQETKPKKKQNFFSRLFRRDK</sequence>
<feature type="compositionally biased region" description="Low complexity" evidence="8">
    <location>
        <begin position="402"/>
        <end position="420"/>
    </location>
</feature>
<dbReference type="GO" id="GO:0005524">
    <property type="term" value="F:ATP binding"/>
    <property type="evidence" value="ECO:0007669"/>
    <property type="project" value="UniProtKB-KW"/>
</dbReference>
<dbReference type="GO" id="GO:0016787">
    <property type="term" value="F:hydrolase activity"/>
    <property type="evidence" value="ECO:0007669"/>
    <property type="project" value="UniProtKB-KW"/>
</dbReference>
<evidence type="ECO:0000259" key="9">
    <source>
        <dbReference type="PROSITE" id="PS51192"/>
    </source>
</evidence>
<feature type="compositionally biased region" description="Basic and acidic residues" evidence="8">
    <location>
        <begin position="509"/>
        <end position="520"/>
    </location>
</feature>
<gene>
    <name evidence="12" type="ORF">DYP60_07995</name>
</gene>
<comment type="similarity">
    <text evidence="5 7">Belongs to the DEAD box helicase family.</text>
</comment>
<feature type="region of interest" description="Disordered" evidence="8">
    <location>
        <begin position="487"/>
        <end position="548"/>
    </location>
</feature>
<feature type="domain" description="Helicase C-terminal" evidence="10">
    <location>
        <begin position="220"/>
        <end position="380"/>
    </location>
</feature>
<dbReference type="Gene3D" id="3.40.50.300">
    <property type="entry name" value="P-loop containing nucleotide triphosphate hydrolases"/>
    <property type="match status" value="2"/>
</dbReference>
<dbReference type="GO" id="GO:0003676">
    <property type="term" value="F:nucleic acid binding"/>
    <property type="evidence" value="ECO:0007669"/>
    <property type="project" value="InterPro"/>
</dbReference>
<dbReference type="PROSITE" id="PS51194">
    <property type="entry name" value="HELICASE_CTER"/>
    <property type="match status" value="1"/>
</dbReference>
<dbReference type="SUPFAM" id="SSF52540">
    <property type="entry name" value="P-loop containing nucleoside triphosphate hydrolases"/>
    <property type="match status" value="1"/>
</dbReference>
<keyword evidence="13" id="KW-1185">Reference proteome</keyword>
<dbReference type="InterPro" id="IPR044742">
    <property type="entry name" value="DEAD/DEAH_RhlB"/>
</dbReference>
<dbReference type="CDD" id="cd18787">
    <property type="entry name" value="SF2_C_DEAD"/>
    <property type="match status" value="1"/>
</dbReference>
<reference evidence="12 13" key="2">
    <citation type="submission" date="2018-09" db="EMBL/GenBank/DDBJ databases">
        <title>Genome of Sphaerochaeta halotolerans strain 4-11.</title>
        <authorList>
            <person name="Nazina T.N."/>
            <person name="Sokolova D.S."/>
        </authorList>
    </citation>
    <scope>NUCLEOTIDE SEQUENCE [LARGE SCALE GENOMIC DNA]</scope>
    <source>
        <strain evidence="12 13">4-11</strain>
    </source>
</reference>
<reference evidence="13" key="1">
    <citation type="submission" date="2018-08" db="EMBL/GenBank/DDBJ databases">
        <authorList>
            <person name="Grouzdev D.S."/>
            <person name="Krutkina M.S."/>
        </authorList>
    </citation>
    <scope>NUCLEOTIDE SEQUENCE [LARGE SCALE GENOMIC DNA]</scope>
    <source>
        <strain evidence="13">4-11</strain>
    </source>
</reference>
<evidence type="ECO:0000256" key="6">
    <source>
        <dbReference type="PROSITE-ProRule" id="PRU00552"/>
    </source>
</evidence>
<dbReference type="GO" id="GO:0003724">
    <property type="term" value="F:RNA helicase activity"/>
    <property type="evidence" value="ECO:0007669"/>
    <property type="project" value="InterPro"/>
</dbReference>
<dbReference type="EMBL" id="QUWK01000007">
    <property type="protein sequence ID" value="RFU94785.1"/>
    <property type="molecule type" value="Genomic_DNA"/>
</dbReference>
<evidence type="ECO:0000256" key="5">
    <source>
        <dbReference type="ARBA" id="ARBA00038437"/>
    </source>
</evidence>
<dbReference type="PROSITE" id="PS51192">
    <property type="entry name" value="HELICASE_ATP_BIND_1"/>
    <property type="match status" value="1"/>
</dbReference>
<dbReference type="InterPro" id="IPR014014">
    <property type="entry name" value="RNA_helicase_DEAD_Q_motif"/>
</dbReference>
<accession>A0A372MG81</accession>
<dbReference type="InterPro" id="IPR001650">
    <property type="entry name" value="Helicase_C-like"/>
</dbReference>
<organism evidence="12 13">
    <name type="scientific">Sphaerochaeta halotolerans</name>
    <dbReference type="NCBI Taxonomy" id="2293840"/>
    <lineage>
        <taxon>Bacteria</taxon>
        <taxon>Pseudomonadati</taxon>
        <taxon>Spirochaetota</taxon>
        <taxon>Spirochaetia</taxon>
        <taxon>Spirochaetales</taxon>
        <taxon>Sphaerochaetaceae</taxon>
        <taxon>Sphaerochaeta</taxon>
    </lineage>
</organism>
<dbReference type="InterPro" id="IPR014001">
    <property type="entry name" value="Helicase_ATP-bd"/>
</dbReference>
<feature type="compositionally biased region" description="Basic residues" evidence="8">
    <location>
        <begin position="533"/>
        <end position="548"/>
    </location>
</feature>
<feature type="region of interest" description="Disordered" evidence="8">
    <location>
        <begin position="393"/>
        <end position="473"/>
    </location>
</feature>
<dbReference type="PANTHER" id="PTHR47959:SF10">
    <property type="entry name" value="ATP-DEPENDENT RNA HELICASE RHLB"/>
    <property type="match status" value="1"/>
</dbReference>
<dbReference type="RefSeq" id="WP_117330481.1">
    <property type="nucleotide sequence ID" value="NZ_QUWK01000007.1"/>
</dbReference>
<evidence type="ECO:0000256" key="8">
    <source>
        <dbReference type="SAM" id="MobiDB-lite"/>
    </source>
</evidence>
<dbReference type="InterPro" id="IPR000629">
    <property type="entry name" value="RNA-helicase_DEAD-box_CS"/>
</dbReference>
<dbReference type="Pfam" id="PF00270">
    <property type="entry name" value="DEAD"/>
    <property type="match status" value="1"/>
</dbReference>
<proteinExistence type="inferred from homology"/>
<evidence type="ECO:0000313" key="13">
    <source>
        <dbReference type="Proteomes" id="UP000264002"/>
    </source>
</evidence>
<evidence type="ECO:0000259" key="10">
    <source>
        <dbReference type="PROSITE" id="PS51194"/>
    </source>
</evidence>
<evidence type="ECO:0000256" key="3">
    <source>
        <dbReference type="ARBA" id="ARBA00022806"/>
    </source>
</evidence>
<dbReference type="SMART" id="SM00487">
    <property type="entry name" value="DEXDc"/>
    <property type="match status" value="1"/>
</dbReference>
<dbReference type="PROSITE" id="PS00039">
    <property type="entry name" value="DEAD_ATP_HELICASE"/>
    <property type="match status" value="1"/>
</dbReference>
<evidence type="ECO:0000313" key="12">
    <source>
        <dbReference type="EMBL" id="RFU94785.1"/>
    </source>
</evidence>
<keyword evidence="2 7" id="KW-0378">Hydrolase</keyword>
<evidence type="ECO:0000256" key="7">
    <source>
        <dbReference type="RuleBase" id="RU000492"/>
    </source>
</evidence>
<dbReference type="PROSITE" id="PS51195">
    <property type="entry name" value="Q_MOTIF"/>
    <property type="match status" value="1"/>
</dbReference>
<keyword evidence="1 7" id="KW-0547">Nucleotide-binding</keyword>
<name>A0A372MG81_9SPIR</name>
<feature type="domain" description="Helicase ATP-binding" evidence="9">
    <location>
        <begin position="32"/>
        <end position="209"/>
    </location>
</feature>
<dbReference type="InterPro" id="IPR011545">
    <property type="entry name" value="DEAD/DEAH_box_helicase_dom"/>
</dbReference>
<feature type="domain" description="DEAD-box RNA helicase Q" evidence="11">
    <location>
        <begin position="1"/>
        <end position="29"/>
    </location>
</feature>
<feature type="compositionally biased region" description="Basic and acidic residues" evidence="8">
    <location>
        <begin position="436"/>
        <end position="459"/>
    </location>
</feature>
<evidence type="ECO:0000259" key="11">
    <source>
        <dbReference type="PROSITE" id="PS51195"/>
    </source>
</evidence>
<protein>
    <submittedName>
        <fullName evidence="12">DEAD/DEAH box helicase</fullName>
    </submittedName>
</protein>
<dbReference type="InterPro" id="IPR027417">
    <property type="entry name" value="P-loop_NTPase"/>
</dbReference>
<dbReference type="Proteomes" id="UP000264002">
    <property type="component" value="Unassembled WGS sequence"/>
</dbReference>
<dbReference type="SMART" id="SM00490">
    <property type="entry name" value="HELICc"/>
    <property type="match status" value="1"/>
</dbReference>
<dbReference type="GO" id="GO:0005829">
    <property type="term" value="C:cytosol"/>
    <property type="evidence" value="ECO:0007669"/>
    <property type="project" value="TreeGrafter"/>
</dbReference>
<feature type="short sequence motif" description="Q motif" evidence="6">
    <location>
        <begin position="1"/>
        <end position="29"/>
    </location>
</feature>
<keyword evidence="3 7" id="KW-0347">Helicase</keyword>
<dbReference type="PANTHER" id="PTHR47959">
    <property type="entry name" value="ATP-DEPENDENT RNA HELICASE RHLE-RELATED"/>
    <property type="match status" value="1"/>
</dbReference>
<evidence type="ECO:0000256" key="4">
    <source>
        <dbReference type="ARBA" id="ARBA00022840"/>
    </source>
</evidence>
<dbReference type="CDD" id="cd00268">
    <property type="entry name" value="DEADc"/>
    <property type="match status" value="1"/>
</dbReference>
<dbReference type="InterPro" id="IPR050079">
    <property type="entry name" value="DEAD_box_RNA_helicase"/>
</dbReference>
<evidence type="ECO:0000256" key="2">
    <source>
        <dbReference type="ARBA" id="ARBA00022801"/>
    </source>
</evidence>
<evidence type="ECO:0000256" key="1">
    <source>
        <dbReference type="ARBA" id="ARBA00022741"/>
    </source>
</evidence>